<evidence type="ECO:0000313" key="3">
    <source>
        <dbReference type="EMBL" id="CAG8670799.1"/>
    </source>
</evidence>
<reference evidence="3 4" key="1">
    <citation type="submission" date="2021-06" db="EMBL/GenBank/DDBJ databases">
        <authorList>
            <person name="Kallberg Y."/>
            <person name="Tangrot J."/>
            <person name="Rosling A."/>
        </authorList>
    </citation>
    <scope>NUCLEOTIDE SEQUENCE [LARGE SCALE GENOMIC DNA]</scope>
    <source>
        <strain evidence="3 4">120-4 pot B 10/14</strain>
    </source>
</reference>
<dbReference type="Proteomes" id="UP000789901">
    <property type="component" value="Unassembled WGS sequence"/>
</dbReference>
<dbReference type="InterPro" id="IPR051681">
    <property type="entry name" value="Ser/Thr_Kinases-Pseudokinases"/>
</dbReference>
<dbReference type="InterPro" id="IPR011009">
    <property type="entry name" value="Kinase-like_dom_sf"/>
</dbReference>
<keyword evidence="1" id="KW-0175">Coiled coil</keyword>
<name>A0ABN7UT86_GIGMA</name>
<dbReference type="InterPro" id="IPR000719">
    <property type="entry name" value="Prot_kinase_dom"/>
</dbReference>
<gene>
    <name evidence="3" type="ORF">GMARGA_LOCUS10409</name>
</gene>
<dbReference type="InterPro" id="IPR006597">
    <property type="entry name" value="Sel1-like"/>
</dbReference>
<keyword evidence="4" id="KW-1185">Reference proteome</keyword>
<dbReference type="SUPFAM" id="SSF81901">
    <property type="entry name" value="HCP-like"/>
    <property type="match status" value="1"/>
</dbReference>
<comment type="caution">
    <text evidence="3">The sequence shown here is derived from an EMBL/GenBank/DDBJ whole genome shotgun (WGS) entry which is preliminary data.</text>
</comment>
<feature type="domain" description="Protein kinase" evidence="2">
    <location>
        <begin position="153"/>
        <end position="402"/>
    </location>
</feature>
<dbReference type="SMART" id="SM00671">
    <property type="entry name" value="SEL1"/>
    <property type="match status" value="1"/>
</dbReference>
<dbReference type="Gene3D" id="1.25.40.10">
    <property type="entry name" value="Tetratricopeptide repeat domain"/>
    <property type="match status" value="1"/>
</dbReference>
<protein>
    <submittedName>
        <fullName evidence="3">24223_t:CDS:1</fullName>
    </submittedName>
</protein>
<organism evidence="3 4">
    <name type="scientific">Gigaspora margarita</name>
    <dbReference type="NCBI Taxonomy" id="4874"/>
    <lineage>
        <taxon>Eukaryota</taxon>
        <taxon>Fungi</taxon>
        <taxon>Fungi incertae sedis</taxon>
        <taxon>Mucoromycota</taxon>
        <taxon>Glomeromycotina</taxon>
        <taxon>Glomeromycetes</taxon>
        <taxon>Diversisporales</taxon>
        <taxon>Gigasporaceae</taxon>
        <taxon>Gigaspora</taxon>
    </lineage>
</organism>
<dbReference type="Gene3D" id="1.10.510.10">
    <property type="entry name" value="Transferase(Phosphotransferase) domain 1"/>
    <property type="match status" value="1"/>
</dbReference>
<dbReference type="PANTHER" id="PTHR44329">
    <property type="entry name" value="SERINE/THREONINE-PROTEIN KINASE TNNI3K-RELATED"/>
    <property type="match status" value="1"/>
</dbReference>
<evidence type="ECO:0000259" key="2">
    <source>
        <dbReference type="PROSITE" id="PS50011"/>
    </source>
</evidence>
<proteinExistence type="predicted"/>
<dbReference type="InterPro" id="IPR011990">
    <property type="entry name" value="TPR-like_helical_dom_sf"/>
</dbReference>
<dbReference type="EMBL" id="CAJVQB010005831">
    <property type="protein sequence ID" value="CAG8670799.1"/>
    <property type="molecule type" value="Genomic_DNA"/>
</dbReference>
<dbReference type="InterPro" id="IPR001245">
    <property type="entry name" value="Ser-Thr/Tyr_kinase_cat_dom"/>
</dbReference>
<dbReference type="PROSITE" id="PS00109">
    <property type="entry name" value="PROTEIN_KINASE_TYR"/>
    <property type="match status" value="1"/>
</dbReference>
<dbReference type="PROSITE" id="PS50011">
    <property type="entry name" value="PROTEIN_KINASE_DOM"/>
    <property type="match status" value="1"/>
</dbReference>
<dbReference type="InterPro" id="IPR008266">
    <property type="entry name" value="Tyr_kinase_AS"/>
</dbReference>
<evidence type="ECO:0000256" key="1">
    <source>
        <dbReference type="SAM" id="Coils"/>
    </source>
</evidence>
<dbReference type="Pfam" id="PF07714">
    <property type="entry name" value="PK_Tyr_Ser-Thr"/>
    <property type="match status" value="1"/>
</dbReference>
<dbReference type="SUPFAM" id="SSF56112">
    <property type="entry name" value="Protein kinase-like (PK-like)"/>
    <property type="match status" value="1"/>
</dbReference>
<accession>A0ABN7UT86</accession>
<sequence>MYSESFLLDTKTNLSDAKCAFENLKNKKDLYTRGLEVIKYGQDLLEEITKLMYPDSSHSSNENINDDYKASKNEKNTNEDCEYVLKVKAINYKFRTFIQEIACQIEEINSMIDKLKNTIEDRLEEDNQRSGWEKIRCRAMSLATFLLIPHQQFNCEIAESEISGGGLVRGSDDHIVQRSYLKYKVAEKTTTDKSLYELMKEINFMRDLCECSNILEFYGYCRRSNGFSIISEWADYNLQAYLNDHLLDPTEKLSIARGIASALDYCHEKNILHYDIRTSNILLNEFLQPKLYNFRINEDSTSTSISILRWSSPEKIRGEKYSKASEVYSFALVMWAILYQQMPFITLTSKEEIKRQILDKNRPELTTVDGISVEYQEIIKKSWSHNPSARHNMKTILEHLNRLDLENFSDFSDQDADDYFDFNSANIDPTTATILKSKEFEMCHRYSQYPSKSKEIEQGIEYHKNKKYEDSWNIFKENCHLKPEDPHANFWVGFYYLKGHYVEKDLQEGLKYLKKASELHHPDAQYWYSLTWLNNSVKFENDGYEAAMRYLRISALTNHKALGVLGRIVQTGIYGRKANYLVGKAMIDEAPGIRRERKRLQKNPKLVKPFALKPLTLASNRNQRAPLKALAESKHWLNGLTQSRLGEEKG</sequence>
<feature type="coiled-coil region" evidence="1">
    <location>
        <begin position="98"/>
        <end position="125"/>
    </location>
</feature>
<evidence type="ECO:0000313" key="4">
    <source>
        <dbReference type="Proteomes" id="UP000789901"/>
    </source>
</evidence>